<accession>A0A1W2ASS4</accession>
<dbReference type="Proteomes" id="UP000192738">
    <property type="component" value="Unassembled WGS sequence"/>
</dbReference>
<sequence length="163" mass="18364">MSECKHKFDPLQNGWWQCIKCEKKLLPMGVIDYYAERIANTVQDRDSLQAQIRVLCGILNRLVKSLSPIEKHAKSSMDACRCNGSHQEFIREDREDWQVYQKAKEIANQSASNALSTTPDAGERVRLLIKALTDISEESDDLGARECASKALDKYRGGATDAD</sequence>
<proteinExistence type="predicted"/>
<dbReference type="AlphaFoldDB" id="A0A1W2ASS4"/>
<reference evidence="1 2" key="1">
    <citation type="submission" date="2017-04" db="EMBL/GenBank/DDBJ databases">
        <authorList>
            <person name="Afonso C.L."/>
            <person name="Miller P.J."/>
            <person name="Scott M.A."/>
            <person name="Spackman E."/>
            <person name="Goraichik I."/>
            <person name="Dimitrov K.M."/>
            <person name="Suarez D.L."/>
            <person name="Swayne D.E."/>
        </authorList>
    </citation>
    <scope>NUCLEOTIDE SEQUENCE [LARGE SCALE GENOMIC DNA]</scope>
    <source>
        <strain evidence="1 2">DSM 5090</strain>
    </source>
</reference>
<organism evidence="1 2">
    <name type="scientific">Sporomusa malonica</name>
    <dbReference type="NCBI Taxonomy" id="112901"/>
    <lineage>
        <taxon>Bacteria</taxon>
        <taxon>Bacillati</taxon>
        <taxon>Bacillota</taxon>
        <taxon>Negativicutes</taxon>
        <taxon>Selenomonadales</taxon>
        <taxon>Sporomusaceae</taxon>
        <taxon>Sporomusa</taxon>
    </lineage>
</organism>
<evidence type="ECO:0000313" key="2">
    <source>
        <dbReference type="Proteomes" id="UP000192738"/>
    </source>
</evidence>
<dbReference type="STRING" id="112901.SAMN04488500_10687"/>
<protein>
    <submittedName>
        <fullName evidence="1">Uncharacterized protein</fullName>
    </submittedName>
</protein>
<gene>
    <name evidence="1" type="ORF">SAMN04488500_10687</name>
</gene>
<keyword evidence="2" id="KW-1185">Reference proteome</keyword>
<dbReference type="RefSeq" id="WP_084575307.1">
    <property type="nucleotide sequence ID" value="NZ_CP155572.1"/>
</dbReference>
<name>A0A1W2ASS4_9FIRM</name>
<dbReference type="EMBL" id="FWXI01000006">
    <property type="protein sequence ID" value="SMC63753.1"/>
    <property type="molecule type" value="Genomic_DNA"/>
</dbReference>
<evidence type="ECO:0000313" key="1">
    <source>
        <dbReference type="EMBL" id="SMC63753.1"/>
    </source>
</evidence>